<sequence>MVRTSIPGVCWRLFNGSWFGWAHGEWRMEEASVTGESPDRSKQHESSAEPTSGSTAPVPGPASRGSGGGGSDARPAPGADPRLAVAREAVAVARVDTATAVFSTRGVADVSASGASGTDASGSVASDTAGAEVLTAEGSPGREDSAAASEAEDAAEGSEPAAKDSKPGDTRLRDAVAAWVAGADTGAEGSGSGSGSDDRESRAGAESDGDVEGDGDAAASGDEGTAPEAGVGAEEARTDSEAGSDSAEGSDSEPDEAVAGDDAPGDASSATSAEDADAELASGTAVDGDAGEDRHAGGSEARRAEDAERPDDEAADGADPRSAESTGEDAPAGGRGSGAEESATDAASGEDASGDAEGAESTGEDALAGGRGSGAEESATDAASGEDASGDAEGAELSGEDALAGGRRTGAGEAEGDAVSGGDGEAVSAALKRADVESVSGAAAEGAAGDVEDDSRAGGSDAERVEGAEPSGEDTPAEGRRSGADEEEADAGPDGDAVSAALKDADVESVSGAAAEGAAGDVEDDSRAGGSDAERVEEAEPSGEDTPAGGRSADADEPEADAVPGGEATPDPGPDAEADSAPAQDAEDAHAKRDPRAGGGDAPAAGRDVDGEPGTGAGEDEPKRPVDQPTAAFKVRAPAVDQPTTTLKVGDAKPDEKPAAAERESERTSKFVALKPLDGPAPPREKPAVAPEEKPAVPPAAETAAIAQVGPERTAQQPLPPKPPLDLLAELTNTPPPRETPVRTIVRRVKIWTPLVILLAVVFAVVQAVRPLPTPALALTADKSYTFEGDKVTLPWPQEGQGWMDVNGIGTVDNFGQQKPVAIGSVAKAMVAYVILKDHPLKPGDEGKNIPVDAKAETEGGYDKDGESTLNTIKEGDTLTQRQALAAIMIPSANNVARLLARWDSNGSEEAFVKKMNDAAADLGMKNTKYTDPSGLKESTVSTAEDQVKLGNELVQMKALTDITKLPTWKDPSGREWQNYNRLVPYDNAIGIKTGSTTKAGGNLLFAATEDVEGEIVTVVGAILGQHQPPIIDTVNAVSKTAMVAAQDALTSSKILKKGDVVGYVDDGLGGRTPVVVTQDVSAVGWAGKTVELDLSDDGTEIPHEAKAGTKVGALSVGDGTGDAVEVPVALQSDLTEPGYGSKLTRVS</sequence>
<dbReference type="InterPro" id="IPR018044">
    <property type="entry name" value="Peptidase_S11"/>
</dbReference>
<keyword evidence="4" id="KW-0133">Cell shape</keyword>
<feature type="compositionally biased region" description="Low complexity" evidence="8">
    <location>
        <begin position="437"/>
        <end position="449"/>
    </location>
</feature>
<dbReference type="InterPro" id="IPR012338">
    <property type="entry name" value="Beta-lactam/transpept-like"/>
</dbReference>
<dbReference type="Pfam" id="PF00768">
    <property type="entry name" value="Peptidase_S11"/>
    <property type="match status" value="1"/>
</dbReference>
<gene>
    <name evidence="10" type="ORF">GCM10010307_61520</name>
</gene>
<proteinExistence type="inferred from homology"/>
<keyword evidence="6" id="KW-0961">Cell wall biogenesis/degradation</keyword>
<feature type="compositionally biased region" description="Basic and acidic residues" evidence="8">
    <location>
        <begin position="37"/>
        <end position="47"/>
    </location>
</feature>
<organism evidence="10 11">
    <name type="scientific">Streptomyces vastus</name>
    <dbReference type="NCBI Taxonomy" id="285451"/>
    <lineage>
        <taxon>Bacteria</taxon>
        <taxon>Bacillati</taxon>
        <taxon>Actinomycetota</taxon>
        <taxon>Actinomycetes</taxon>
        <taxon>Kitasatosporales</taxon>
        <taxon>Streptomycetaceae</taxon>
        <taxon>Streptomyces</taxon>
    </lineage>
</organism>
<dbReference type="Gene3D" id="3.40.710.10">
    <property type="entry name" value="DD-peptidase/beta-lactamase superfamily"/>
    <property type="match status" value="1"/>
</dbReference>
<keyword evidence="2" id="KW-0732">Signal</keyword>
<reference evidence="10 11" key="1">
    <citation type="journal article" date="2019" name="Int. J. Syst. Evol. Microbiol.">
        <title>The Global Catalogue of Microorganisms (GCM) 10K type strain sequencing project: providing services to taxonomists for standard genome sequencing and annotation.</title>
        <authorList>
            <consortium name="The Broad Institute Genomics Platform"/>
            <consortium name="The Broad Institute Genome Sequencing Center for Infectious Disease"/>
            <person name="Wu L."/>
            <person name="Ma J."/>
        </authorList>
    </citation>
    <scope>NUCLEOTIDE SEQUENCE [LARGE SCALE GENOMIC DNA]</scope>
    <source>
        <strain evidence="10 11">JCM 4524</strain>
    </source>
</reference>
<feature type="compositionally biased region" description="Basic and acidic residues" evidence="8">
    <location>
        <begin position="196"/>
        <end position="205"/>
    </location>
</feature>
<evidence type="ECO:0000256" key="4">
    <source>
        <dbReference type="ARBA" id="ARBA00022960"/>
    </source>
</evidence>
<feature type="region of interest" description="Disordered" evidence="8">
    <location>
        <begin position="845"/>
        <end position="870"/>
    </location>
</feature>
<feature type="compositionally biased region" description="Low complexity" evidence="8">
    <location>
        <begin position="72"/>
        <end position="82"/>
    </location>
</feature>
<feature type="region of interest" description="Disordered" evidence="8">
    <location>
        <begin position="30"/>
        <end position="82"/>
    </location>
</feature>
<evidence type="ECO:0000313" key="11">
    <source>
        <dbReference type="Proteomes" id="UP001500151"/>
    </source>
</evidence>
<feature type="region of interest" description="Disordered" evidence="8">
    <location>
        <begin position="101"/>
        <end position="700"/>
    </location>
</feature>
<dbReference type="SUPFAM" id="SSF56601">
    <property type="entry name" value="beta-lactamase/transpeptidase-like"/>
    <property type="match status" value="1"/>
</dbReference>
<evidence type="ECO:0000256" key="7">
    <source>
        <dbReference type="RuleBase" id="RU004016"/>
    </source>
</evidence>
<feature type="compositionally biased region" description="Basic and acidic residues" evidence="8">
    <location>
        <begin position="587"/>
        <end position="596"/>
    </location>
</feature>
<accession>A0ABN3RFN6</accession>
<keyword evidence="11" id="KW-1185">Reference proteome</keyword>
<comment type="caution">
    <text evidence="10">The sequence shown here is derived from an EMBL/GenBank/DDBJ whole genome shotgun (WGS) entry which is preliminary data.</text>
</comment>
<evidence type="ECO:0000256" key="8">
    <source>
        <dbReference type="SAM" id="MobiDB-lite"/>
    </source>
</evidence>
<evidence type="ECO:0000256" key="1">
    <source>
        <dbReference type="ARBA" id="ARBA00007164"/>
    </source>
</evidence>
<feature type="domain" description="Peptidase S11 D-alanyl-D-alanine carboxypeptidase A N-terminal" evidence="9">
    <location>
        <begin position="818"/>
        <end position="1020"/>
    </location>
</feature>
<feature type="compositionally biased region" description="Low complexity" evidence="8">
    <location>
        <begin position="395"/>
        <end position="406"/>
    </location>
</feature>
<keyword evidence="5" id="KW-0573">Peptidoglycan synthesis</keyword>
<evidence type="ECO:0000256" key="2">
    <source>
        <dbReference type="ARBA" id="ARBA00022729"/>
    </source>
</evidence>
<dbReference type="Proteomes" id="UP001500151">
    <property type="component" value="Unassembled WGS sequence"/>
</dbReference>
<dbReference type="PRINTS" id="PR00725">
    <property type="entry name" value="DADACBPTASE1"/>
</dbReference>
<feature type="compositionally biased region" description="Basic and acidic residues" evidence="8">
    <location>
        <begin position="161"/>
        <end position="174"/>
    </location>
</feature>
<feature type="compositionally biased region" description="Low complexity" evidence="8">
    <location>
        <begin position="339"/>
        <end position="351"/>
    </location>
</feature>
<feature type="compositionally biased region" description="Basic and acidic residues" evidence="8">
    <location>
        <begin position="683"/>
        <end position="695"/>
    </location>
</feature>
<protein>
    <recommendedName>
        <fullName evidence="9">Peptidase S11 D-alanyl-D-alanine carboxypeptidase A N-terminal domain-containing protein</fullName>
    </recommendedName>
</protein>
<feature type="compositionally biased region" description="Acidic residues" evidence="8">
    <location>
        <begin position="248"/>
        <end position="259"/>
    </location>
</feature>
<dbReference type="PANTHER" id="PTHR21581">
    <property type="entry name" value="D-ALANYL-D-ALANINE CARBOXYPEPTIDASE"/>
    <property type="match status" value="1"/>
</dbReference>
<feature type="compositionally biased region" description="Low complexity" evidence="8">
    <location>
        <begin position="375"/>
        <end position="387"/>
    </location>
</feature>
<feature type="compositionally biased region" description="Basic and acidic residues" evidence="8">
    <location>
        <begin position="291"/>
        <end position="307"/>
    </location>
</feature>
<keyword evidence="3" id="KW-0378">Hydrolase</keyword>
<comment type="similarity">
    <text evidence="1 7">Belongs to the peptidase S11 family.</text>
</comment>
<evidence type="ECO:0000313" key="10">
    <source>
        <dbReference type="EMBL" id="GAA2651550.1"/>
    </source>
</evidence>
<evidence type="ECO:0000259" key="9">
    <source>
        <dbReference type="Pfam" id="PF00768"/>
    </source>
</evidence>
<dbReference type="InterPro" id="IPR001967">
    <property type="entry name" value="Peptidase_S11_N"/>
</dbReference>
<feature type="compositionally biased region" description="Low complexity" evidence="8">
    <location>
        <begin position="508"/>
        <end position="520"/>
    </location>
</feature>
<evidence type="ECO:0000256" key="5">
    <source>
        <dbReference type="ARBA" id="ARBA00022984"/>
    </source>
</evidence>
<feature type="compositionally biased region" description="Basic and acidic residues" evidence="8">
    <location>
        <begin position="650"/>
        <end position="669"/>
    </location>
</feature>
<name>A0ABN3RFN6_9ACTN</name>
<feature type="compositionally biased region" description="Low complexity" evidence="8">
    <location>
        <begin position="101"/>
        <end position="127"/>
    </location>
</feature>
<feature type="compositionally biased region" description="Basic and acidic residues" evidence="8">
    <location>
        <begin position="845"/>
        <end position="867"/>
    </location>
</feature>
<evidence type="ECO:0000256" key="6">
    <source>
        <dbReference type="ARBA" id="ARBA00023316"/>
    </source>
</evidence>
<evidence type="ECO:0000256" key="3">
    <source>
        <dbReference type="ARBA" id="ARBA00022801"/>
    </source>
</evidence>
<dbReference type="PANTHER" id="PTHR21581:SF33">
    <property type="entry name" value="D-ALANYL-D-ALANINE CARBOXYPEPTIDASE DACB"/>
    <property type="match status" value="1"/>
</dbReference>
<feature type="compositionally biased region" description="Low complexity" evidence="8">
    <location>
        <begin position="260"/>
        <end position="273"/>
    </location>
</feature>
<dbReference type="EMBL" id="BAAASJ010000098">
    <property type="protein sequence ID" value="GAA2651550.1"/>
    <property type="molecule type" value="Genomic_DNA"/>
</dbReference>